<dbReference type="Pfam" id="PF04134">
    <property type="entry name" value="DCC1-like"/>
    <property type="match status" value="1"/>
</dbReference>
<evidence type="ECO:0000313" key="1">
    <source>
        <dbReference type="EMBL" id="PXF29177.1"/>
    </source>
</evidence>
<keyword evidence="2" id="KW-1185">Reference proteome</keyword>
<evidence type="ECO:0000313" key="2">
    <source>
        <dbReference type="Proteomes" id="UP000248090"/>
    </source>
</evidence>
<dbReference type="InterPro" id="IPR044691">
    <property type="entry name" value="DCC1_Trx"/>
</dbReference>
<evidence type="ECO:0008006" key="3">
    <source>
        <dbReference type="Google" id="ProtNLM"/>
    </source>
</evidence>
<protein>
    <recommendedName>
        <fullName evidence="3">Thiol-disulfide oxidoreductase</fullName>
    </recommendedName>
</protein>
<dbReference type="RefSeq" id="WP_110189421.1">
    <property type="nucleotide sequence ID" value="NZ_CP177354.1"/>
</dbReference>
<sequence length="133" mass="15168">MTMNVLTIYYDGNCAICSREMRWLGSLNQRQQLQFVDIQQPGFDPASLGVSFADLDREIHVSQSEGPLLSGIDAFIAIYRAVDKQWLAAVLSLPLIKPLWQWLYLRFARNRYGISRLLGMRVGAKCDLQGKCR</sequence>
<dbReference type="Proteomes" id="UP000248090">
    <property type="component" value="Unassembled WGS sequence"/>
</dbReference>
<dbReference type="EMBL" id="LAPT01000122">
    <property type="protein sequence ID" value="PXF29177.1"/>
    <property type="molecule type" value="Genomic_DNA"/>
</dbReference>
<proteinExistence type="predicted"/>
<comment type="caution">
    <text evidence="1">The sequence shown here is derived from an EMBL/GenBank/DDBJ whole genome shotgun (WGS) entry which is preliminary data.</text>
</comment>
<gene>
    <name evidence="1" type="ORF">WH50_22090</name>
</gene>
<name>A0ABX5LSI6_9GAMM</name>
<dbReference type="InterPro" id="IPR007263">
    <property type="entry name" value="DCC1-like"/>
</dbReference>
<reference evidence="1 2" key="1">
    <citation type="submission" date="2015-03" db="EMBL/GenBank/DDBJ databases">
        <authorList>
            <person name="Krishnan R."/>
            <person name="Midha S."/>
            <person name="Patil P.B."/>
            <person name="Rameshkumar N."/>
        </authorList>
    </citation>
    <scope>NUCLEOTIDE SEQUENCE [LARGE SCALE GENOMIC DNA]</scope>
    <source>
        <strain evidence="1 2">L1E11</strain>
    </source>
</reference>
<organism evidence="1 2">
    <name type="scientific">Pokkaliibacter plantistimulans</name>
    <dbReference type="NCBI Taxonomy" id="1635171"/>
    <lineage>
        <taxon>Bacteria</taxon>
        <taxon>Pseudomonadati</taxon>
        <taxon>Pseudomonadota</taxon>
        <taxon>Gammaproteobacteria</taxon>
        <taxon>Oceanospirillales</taxon>
        <taxon>Balneatrichaceae</taxon>
        <taxon>Pokkaliibacter</taxon>
    </lineage>
</organism>
<dbReference type="PANTHER" id="PTHR34290:SF2">
    <property type="entry name" value="OS04G0668800 PROTEIN"/>
    <property type="match status" value="1"/>
</dbReference>
<dbReference type="PANTHER" id="PTHR34290">
    <property type="entry name" value="SI:CH73-390P7.2"/>
    <property type="match status" value="1"/>
</dbReference>
<accession>A0ABX5LSI6</accession>